<proteinExistence type="predicted"/>
<feature type="compositionally biased region" description="Polar residues" evidence="1">
    <location>
        <begin position="106"/>
        <end position="117"/>
    </location>
</feature>
<feature type="region of interest" description="Disordered" evidence="1">
    <location>
        <begin position="82"/>
        <end position="138"/>
    </location>
</feature>
<dbReference type="RefSeq" id="XP_013272101.1">
    <property type="nucleotide sequence ID" value="XM_013416647.1"/>
</dbReference>
<evidence type="ECO:0000313" key="2">
    <source>
        <dbReference type="EMBL" id="KIX04965.1"/>
    </source>
</evidence>
<name>A0A0D2J7C1_9EURO</name>
<sequence length="138" mass="15615">MAGWFAVIYSAFQKIPWTGSDQAKKAVLYMPPKERDHFPRLRSATWSTDWIRWRWYITGSDPGTMSISKLVRERSIRAISSPISRAGLGGPRTRSDMMTRLGGPQTGSDPWTISISSRVPRPHGPRIGSDDEECRHLT</sequence>
<dbReference type="Proteomes" id="UP000053617">
    <property type="component" value="Unassembled WGS sequence"/>
</dbReference>
<dbReference type="VEuPathDB" id="FungiDB:Z518_05837"/>
<dbReference type="GeneID" id="25293908"/>
<gene>
    <name evidence="2" type="ORF">Z518_05837</name>
</gene>
<protein>
    <submittedName>
        <fullName evidence="2">Uncharacterized protein</fullName>
    </submittedName>
</protein>
<organism evidence="2 3">
    <name type="scientific">Rhinocladiella mackenziei CBS 650.93</name>
    <dbReference type="NCBI Taxonomy" id="1442369"/>
    <lineage>
        <taxon>Eukaryota</taxon>
        <taxon>Fungi</taxon>
        <taxon>Dikarya</taxon>
        <taxon>Ascomycota</taxon>
        <taxon>Pezizomycotina</taxon>
        <taxon>Eurotiomycetes</taxon>
        <taxon>Chaetothyriomycetidae</taxon>
        <taxon>Chaetothyriales</taxon>
        <taxon>Herpotrichiellaceae</taxon>
        <taxon>Rhinocladiella</taxon>
    </lineage>
</organism>
<dbReference type="EMBL" id="KN847478">
    <property type="protein sequence ID" value="KIX04965.1"/>
    <property type="molecule type" value="Genomic_DNA"/>
</dbReference>
<accession>A0A0D2J7C1</accession>
<evidence type="ECO:0000313" key="3">
    <source>
        <dbReference type="Proteomes" id="UP000053617"/>
    </source>
</evidence>
<reference evidence="2 3" key="1">
    <citation type="submission" date="2015-01" db="EMBL/GenBank/DDBJ databases">
        <title>The Genome Sequence of Rhinocladiella mackenzie CBS 650.93.</title>
        <authorList>
            <consortium name="The Broad Institute Genomics Platform"/>
            <person name="Cuomo C."/>
            <person name="de Hoog S."/>
            <person name="Gorbushina A."/>
            <person name="Stielow B."/>
            <person name="Teixiera M."/>
            <person name="Abouelleil A."/>
            <person name="Chapman S.B."/>
            <person name="Priest M."/>
            <person name="Young S.K."/>
            <person name="Wortman J."/>
            <person name="Nusbaum C."/>
            <person name="Birren B."/>
        </authorList>
    </citation>
    <scope>NUCLEOTIDE SEQUENCE [LARGE SCALE GENOMIC DNA]</scope>
    <source>
        <strain evidence="2 3">CBS 650.93</strain>
    </source>
</reference>
<dbReference type="AlphaFoldDB" id="A0A0D2J7C1"/>
<dbReference type="HOGENOM" id="CLU_1856405_0_0_1"/>
<evidence type="ECO:0000256" key="1">
    <source>
        <dbReference type="SAM" id="MobiDB-lite"/>
    </source>
</evidence>
<keyword evidence="3" id="KW-1185">Reference proteome</keyword>